<proteinExistence type="predicted"/>
<dbReference type="Proteomes" id="UP000580474">
    <property type="component" value="Unassembled WGS sequence"/>
</dbReference>
<keyword evidence="3" id="KW-1185">Reference proteome</keyword>
<dbReference type="AlphaFoldDB" id="A0A840N764"/>
<name>A0A840N764_9PSEU</name>
<dbReference type="RefSeq" id="WP_184477583.1">
    <property type="nucleotide sequence ID" value="NZ_JACHIV010000001.1"/>
</dbReference>
<sequence length="185" mass="20508">MPDSQNSPTAQIQAIFTDTTSQGWKPETSRGASDEQIWEFTRSQGAPAIPEALREVYRLIGAAPGLWFSGSTFGVIDTGPQLKEEAADLLKDTAIDVREALVLTGHGGYEYQFIPAPLINLEAPPVWMAREADDEDEGDEPVVTETWPSVVEWFRSASNNVLRWRETLAARPGSGEELVRKYFSH</sequence>
<gene>
    <name evidence="2" type="ORF">BJ969_000898</name>
</gene>
<accession>A0A840N764</accession>
<organism evidence="2 3">
    <name type="scientific">Saccharopolyspora gloriosae</name>
    <dbReference type="NCBI Taxonomy" id="455344"/>
    <lineage>
        <taxon>Bacteria</taxon>
        <taxon>Bacillati</taxon>
        <taxon>Actinomycetota</taxon>
        <taxon>Actinomycetes</taxon>
        <taxon>Pseudonocardiales</taxon>
        <taxon>Pseudonocardiaceae</taxon>
        <taxon>Saccharopolyspora</taxon>
    </lineage>
</organism>
<comment type="caution">
    <text evidence="2">The sequence shown here is derived from an EMBL/GenBank/DDBJ whole genome shotgun (WGS) entry which is preliminary data.</text>
</comment>
<evidence type="ECO:0008006" key="4">
    <source>
        <dbReference type="Google" id="ProtNLM"/>
    </source>
</evidence>
<evidence type="ECO:0000313" key="2">
    <source>
        <dbReference type="EMBL" id="MBB5067810.1"/>
    </source>
</evidence>
<reference evidence="2 3" key="1">
    <citation type="submission" date="2020-08" db="EMBL/GenBank/DDBJ databases">
        <title>Sequencing the genomes of 1000 actinobacteria strains.</title>
        <authorList>
            <person name="Klenk H.-P."/>
        </authorList>
    </citation>
    <scope>NUCLEOTIDE SEQUENCE [LARGE SCALE GENOMIC DNA]</scope>
    <source>
        <strain evidence="2 3">DSM 45582</strain>
    </source>
</reference>
<dbReference type="EMBL" id="JACHIV010000001">
    <property type="protein sequence ID" value="MBB5067810.1"/>
    <property type="molecule type" value="Genomic_DNA"/>
</dbReference>
<evidence type="ECO:0000256" key="1">
    <source>
        <dbReference type="SAM" id="MobiDB-lite"/>
    </source>
</evidence>
<protein>
    <recommendedName>
        <fullName evidence="4">SMI1/KNR4 family protein</fullName>
    </recommendedName>
</protein>
<evidence type="ECO:0000313" key="3">
    <source>
        <dbReference type="Proteomes" id="UP000580474"/>
    </source>
</evidence>
<feature type="region of interest" description="Disordered" evidence="1">
    <location>
        <begin position="15"/>
        <end position="34"/>
    </location>
</feature>